<feature type="signal peptide" evidence="2">
    <location>
        <begin position="1"/>
        <end position="24"/>
    </location>
</feature>
<evidence type="ECO:0000256" key="2">
    <source>
        <dbReference type="SAM" id="SignalP"/>
    </source>
</evidence>
<gene>
    <name evidence="4" type="ORF">EIP91_007269</name>
</gene>
<feature type="region of interest" description="Disordered" evidence="1">
    <location>
        <begin position="451"/>
        <end position="568"/>
    </location>
</feature>
<dbReference type="STRING" id="92696.A0A4R0R712"/>
<name>A0A4R0R712_9APHY</name>
<accession>A0A4R0R712</accession>
<evidence type="ECO:0000256" key="1">
    <source>
        <dbReference type="SAM" id="MobiDB-lite"/>
    </source>
</evidence>
<dbReference type="Proteomes" id="UP000292702">
    <property type="component" value="Unassembled WGS sequence"/>
</dbReference>
<sequence length="809" mass="83747">MRFSQSLRANLVLSALVALPLVNAVHVIFGGTRSVVTTRLDPIVNPGTVGSHMHNIAGGNGFKDTYSYDALTSDSTCTTVVIPQDKSNYWTPSIYHHNTNGTFTLMPAGFNIYYLVRGATGDKIVAPPPGLVMVAGDPNRRTYNASSHADQAVSFVCLDYSGAHNGDPDWAERPDFFDHTCPDGLRAQVFFPACWDGKNLDSPDHKSHMSYPIDAYNNGECPSTHPVHIISIFYEMFVSVDQYDYHGPGTWVLANGDTTGLGFHGDFAMGWTDPGLITSLINDCPNAAGNVADCPALAAVMDTNAAAACRFNGQLVDEPVGDTAPITALPGCNPVWEGTGAKPTCPNAPPAPGLTDAQEALLPGWTNVGCIVEGTTSRALTGATYTDAVGMTLNTCAAFCANKGFTYAGIEWSQECYCGNTLTGGASTNTVSGDQCSNACAGNQYQTCGGPQRLTLLHNPTPGKTPPPSSAPASSAPATSAPASSTPVSSAPTTSAASSVSSPVKVVTTTSPSKPTTTLIVPPSSSAGSTTVVSSVTSANPTSAKPTTTVVTSSPPSASSPSSPGSWVADGCVQDSASRVLQGASTSSNKMTIPTCQAFCDSKGFTYAGLEYGQECYCGNALAKRVDINQAQQCYMTCSDGQKCGGTWAISLFKKGASTVPPTTTTVSTPPASSAPATPSGSIPAGWTAAGCAHDGNNRALDGYMFTSDSMTAGICTSTCASKGFARAGVEYGRECWCGNEFENGEGYTLADNYCNVRTADGGPGGGAWAMSVFQNAAALTKTKRSLTKVKRSAMAKHFGRNAHAHAAL</sequence>
<proteinExistence type="predicted"/>
<feature type="region of interest" description="Disordered" evidence="1">
    <location>
        <begin position="660"/>
        <end position="680"/>
    </location>
</feature>
<dbReference type="PANTHER" id="PTHR43662">
    <property type="match status" value="1"/>
</dbReference>
<dbReference type="OrthoDB" id="74764at2759"/>
<feature type="compositionally biased region" description="Low complexity" evidence="1">
    <location>
        <begin position="471"/>
        <end position="564"/>
    </location>
</feature>
<reference evidence="4 5" key="1">
    <citation type="submission" date="2018-11" db="EMBL/GenBank/DDBJ databases">
        <title>Genome assembly of Steccherinum ochraceum LE-BIN_3174, the white-rot fungus of the Steccherinaceae family (The Residual Polyporoid clade, Polyporales, Basidiomycota).</title>
        <authorList>
            <person name="Fedorova T.V."/>
            <person name="Glazunova O.A."/>
            <person name="Landesman E.O."/>
            <person name="Moiseenko K.V."/>
            <person name="Psurtseva N.V."/>
            <person name="Savinova O.S."/>
            <person name="Shakhova N.V."/>
            <person name="Tyazhelova T.V."/>
            <person name="Vasina D.V."/>
        </authorList>
    </citation>
    <scope>NUCLEOTIDE SEQUENCE [LARGE SCALE GENOMIC DNA]</scope>
    <source>
        <strain evidence="4 5">LE-BIN_3174</strain>
    </source>
</reference>
<feature type="domain" description="WSC" evidence="3">
    <location>
        <begin position="566"/>
        <end position="656"/>
    </location>
</feature>
<dbReference type="Pfam" id="PF01822">
    <property type="entry name" value="WSC"/>
    <property type="match status" value="3"/>
</dbReference>
<dbReference type="PANTHER" id="PTHR43662:SF3">
    <property type="entry name" value="DOMAIN PROTEIN, PUTATIVE (AFU_ORTHOLOGUE AFUA_6G11970)-RELATED"/>
    <property type="match status" value="1"/>
</dbReference>
<dbReference type="AlphaFoldDB" id="A0A4R0R712"/>
<keyword evidence="5" id="KW-1185">Reference proteome</keyword>
<feature type="domain" description="WSC" evidence="3">
    <location>
        <begin position="364"/>
        <end position="460"/>
    </location>
</feature>
<dbReference type="EMBL" id="RWJN01000396">
    <property type="protein sequence ID" value="TCD62163.1"/>
    <property type="molecule type" value="Genomic_DNA"/>
</dbReference>
<protein>
    <recommendedName>
        <fullName evidence="3">WSC domain-containing protein</fullName>
    </recommendedName>
</protein>
<feature type="domain" description="WSC" evidence="3">
    <location>
        <begin position="686"/>
        <end position="777"/>
    </location>
</feature>
<dbReference type="InterPro" id="IPR002889">
    <property type="entry name" value="WSC_carb-bd"/>
</dbReference>
<evidence type="ECO:0000313" key="5">
    <source>
        <dbReference type="Proteomes" id="UP000292702"/>
    </source>
</evidence>
<dbReference type="InterPro" id="IPR018535">
    <property type="entry name" value="DUF1996"/>
</dbReference>
<comment type="caution">
    <text evidence="4">The sequence shown here is derived from an EMBL/GenBank/DDBJ whole genome shotgun (WGS) entry which is preliminary data.</text>
</comment>
<keyword evidence="2" id="KW-0732">Signal</keyword>
<dbReference type="Pfam" id="PF09362">
    <property type="entry name" value="DUF1996"/>
    <property type="match status" value="1"/>
</dbReference>
<dbReference type="SMART" id="SM00321">
    <property type="entry name" value="WSC"/>
    <property type="match status" value="3"/>
</dbReference>
<dbReference type="PROSITE" id="PS51212">
    <property type="entry name" value="WSC"/>
    <property type="match status" value="3"/>
</dbReference>
<organism evidence="4 5">
    <name type="scientific">Steccherinum ochraceum</name>
    <dbReference type="NCBI Taxonomy" id="92696"/>
    <lineage>
        <taxon>Eukaryota</taxon>
        <taxon>Fungi</taxon>
        <taxon>Dikarya</taxon>
        <taxon>Basidiomycota</taxon>
        <taxon>Agaricomycotina</taxon>
        <taxon>Agaricomycetes</taxon>
        <taxon>Polyporales</taxon>
        <taxon>Steccherinaceae</taxon>
        <taxon>Steccherinum</taxon>
    </lineage>
</organism>
<evidence type="ECO:0000259" key="3">
    <source>
        <dbReference type="PROSITE" id="PS51212"/>
    </source>
</evidence>
<feature type="chain" id="PRO_5021018603" description="WSC domain-containing protein" evidence="2">
    <location>
        <begin position="25"/>
        <end position="809"/>
    </location>
</feature>
<evidence type="ECO:0000313" key="4">
    <source>
        <dbReference type="EMBL" id="TCD62163.1"/>
    </source>
</evidence>